<sequence length="182" mass="21453">MRNNHVFIEDTRFIFSTNFSGDPERDKYGSAERKANLVIPDINIARQLIDEGFNVKMTKPKEGEEEEFIPTYYVVIKLAYRDRNGEPKKWPPKVLLIVEDNMTELDEESVKCIDYIWIDKVNVVLNKYESDRGKSLYIKTLEVFQRTEDDPILAKYAIRGRQLHDEDDDINFNPQNDEDIPF</sequence>
<dbReference type="RefSeq" id="WP_087298827.1">
    <property type="nucleotide sequence ID" value="NZ_NFKP01000001.1"/>
</dbReference>
<evidence type="ECO:0000259" key="1">
    <source>
        <dbReference type="Pfam" id="PF24083"/>
    </source>
</evidence>
<dbReference type="Proteomes" id="UP000196386">
    <property type="component" value="Unassembled WGS sequence"/>
</dbReference>
<dbReference type="Pfam" id="PF24083">
    <property type="entry name" value="Phage_ssDNA_bind"/>
    <property type="match status" value="1"/>
</dbReference>
<gene>
    <name evidence="2" type="ORF">B5F11_00055</name>
</gene>
<feature type="domain" description="Putative phage ssDNA-binding" evidence="1">
    <location>
        <begin position="4"/>
        <end position="157"/>
    </location>
</feature>
<comment type="caution">
    <text evidence="2">The sequence shown here is derived from an EMBL/GenBank/DDBJ whole genome shotgun (WGS) entry which is preliminary data.</text>
</comment>
<dbReference type="AlphaFoldDB" id="A0A1Y4N690"/>
<accession>A0A1Y4N690</accession>
<dbReference type="EMBL" id="NFKP01000001">
    <property type="protein sequence ID" value="OUP71321.1"/>
    <property type="molecule type" value="Genomic_DNA"/>
</dbReference>
<organism evidence="2 3">
    <name type="scientific">Anaerotruncus colihominis</name>
    <dbReference type="NCBI Taxonomy" id="169435"/>
    <lineage>
        <taxon>Bacteria</taxon>
        <taxon>Bacillati</taxon>
        <taxon>Bacillota</taxon>
        <taxon>Clostridia</taxon>
        <taxon>Eubacteriales</taxon>
        <taxon>Oscillospiraceae</taxon>
        <taxon>Anaerotruncus</taxon>
    </lineage>
</organism>
<reference evidence="3" key="1">
    <citation type="submission" date="2017-04" db="EMBL/GenBank/DDBJ databases">
        <title>Function of individual gut microbiota members based on whole genome sequencing of pure cultures obtained from chicken caecum.</title>
        <authorList>
            <person name="Medvecky M."/>
            <person name="Cejkova D."/>
            <person name="Polansky O."/>
            <person name="Karasova D."/>
            <person name="Kubasova T."/>
            <person name="Cizek A."/>
            <person name="Rychlik I."/>
        </authorList>
    </citation>
    <scope>NUCLEOTIDE SEQUENCE [LARGE SCALE GENOMIC DNA]</scope>
    <source>
        <strain evidence="3">An175</strain>
    </source>
</reference>
<protein>
    <recommendedName>
        <fullName evidence="1">Putative phage ssDNA-binding domain-containing protein</fullName>
    </recommendedName>
</protein>
<evidence type="ECO:0000313" key="3">
    <source>
        <dbReference type="Proteomes" id="UP000196386"/>
    </source>
</evidence>
<evidence type="ECO:0000313" key="2">
    <source>
        <dbReference type="EMBL" id="OUP71321.1"/>
    </source>
</evidence>
<proteinExistence type="predicted"/>
<dbReference type="InterPro" id="IPR057581">
    <property type="entry name" value="Phage_ssDNA_bind"/>
</dbReference>
<name>A0A1Y4N690_9FIRM</name>